<dbReference type="Proteomes" id="UP000315403">
    <property type="component" value="Unassembled WGS sequence"/>
</dbReference>
<organism evidence="2 3">
    <name type="scientific">Acidithiobacillus thiooxidans ATCC 19377</name>
    <dbReference type="NCBI Taxonomy" id="637390"/>
    <lineage>
        <taxon>Bacteria</taxon>
        <taxon>Pseudomonadati</taxon>
        <taxon>Pseudomonadota</taxon>
        <taxon>Acidithiobacillia</taxon>
        <taxon>Acidithiobacillales</taxon>
        <taxon>Acidithiobacillaceae</taxon>
        <taxon>Acidithiobacillus</taxon>
    </lineage>
</organism>
<proteinExistence type="predicted"/>
<dbReference type="EMBL" id="SZUV01000001">
    <property type="protein sequence ID" value="TQN52469.1"/>
    <property type="molecule type" value="Genomic_DNA"/>
</dbReference>
<accession>A0A543Q806</accession>
<keyword evidence="1" id="KW-0472">Membrane</keyword>
<sequence>MHLEDYIFFLPIVYFFITVIAYFYTRKRF</sequence>
<keyword evidence="1" id="KW-1133">Transmembrane helix</keyword>
<reference evidence="2 3" key="1">
    <citation type="submission" date="2019-03" db="EMBL/GenBank/DDBJ databases">
        <title>New insights into Acidothiobacillus thiooxidans sulfur metabolism through coupled gene expression, solution geochemistry, microscopy and spectroscopy analyses.</title>
        <authorList>
            <person name="Camacho D."/>
            <person name="Frazao R."/>
            <person name="Fouillen A."/>
            <person name="Nanci A."/>
            <person name="Lang B.F."/>
            <person name="Apte S.C."/>
            <person name="Baron C."/>
            <person name="Warren L.A."/>
        </authorList>
    </citation>
    <scope>NUCLEOTIDE SEQUENCE [LARGE SCALE GENOMIC DNA]</scope>
    <source>
        <strain evidence="2 3">ATCC 19377</strain>
    </source>
</reference>
<keyword evidence="1" id="KW-0812">Transmembrane</keyword>
<comment type="caution">
    <text evidence="2">The sequence shown here is derived from an EMBL/GenBank/DDBJ whole genome shotgun (WGS) entry which is preliminary data.</text>
</comment>
<gene>
    <name evidence="2" type="ORF">DLNHIDIE_02361</name>
</gene>
<evidence type="ECO:0000256" key="1">
    <source>
        <dbReference type="SAM" id="Phobius"/>
    </source>
</evidence>
<evidence type="ECO:0000313" key="3">
    <source>
        <dbReference type="Proteomes" id="UP000315403"/>
    </source>
</evidence>
<evidence type="ECO:0000313" key="2">
    <source>
        <dbReference type="EMBL" id="TQN52469.1"/>
    </source>
</evidence>
<name>A0A543Q806_ACITH</name>
<feature type="transmembrane region" description="Helical" evidence="1">
    <location>
        <begin position="6"/>
        <end position="25"/>
    </location>
</feature>
<dbReference type="AlphaFoldDB" id="A0A543Q806"/>
<protein>
    <submittedName>
        <fullName evidence="2">Uncharacterized protein</fullName>
    </submittedName>
</protein>